<reference evidence="2" key="1">
    <citation type="submission" date="2024-07" db="EMBL/GenBank/DDBJ databases">
        <authorList>
            <person name="Yu S.T."/>
        </authorList>
    </citation>
    <scope>NUCLEOTIDE SEQUENCE</scope>
    <source>
        <strain evidence="2">R17</strain>
    </source>
</reference>
<evidence type="ECO:0000313" key="2">
    <source>
        <dbReference type="EMBL" id="XDQ20477.1"/>
    </source>
</evidence>
<sequence length="187" mass="21126">MSTYWGHGGLYETWVDFLRRWSAEENLDPGALPRLAQEDFPGETWERLVLHLGEALDSRLTAWAERLTEALLAAPDEFSAGRELAQARAGLRTVRAMAGHPGLPESLRTRFTELVDGQITDLQQQLERRLDHLAAANGSDPRWVEQRRRTLRDNALTETLTPSVAGPADPWARTHAADRPRRRVITD</sequence>
<dbReference type="RefSeq" id="WP_086682256.1">
    <property type="nucleotide sequence ID" value="NZ_CP163433.1"/>
</dbReference>
<dbReference type="EMBL" id="CP163433">
    <property type="protein sequence ID" value="XDQ20477.1"/>
    <property type="molecule type" value="Genomic_DNA"/>
</dbReference>
<dbReference type="AlphaFoldDB" id="A0AB39NQB4"/>
<feature type="compositionally biased region" description="Basic and acidic residues" evidence="1">
    <location>
        <begin position="175"/>
        <end position="187"/>
    </location>
</feature>
<evidence type="ECO:0008006" key="3">
    <source>
        <dbReference type="Google" id="ProtNLM"/>
    </source>
</evidence>
<accession>A0AB39NQB4</accession>
<feature type="region of interest" description="Disordered" evidence="1">
    <location>
        <begin position="161"/>
        <end position="187"/>
    </location>
</feature>
<protein>
    <recommendedName>
        <fullName evidence="3">Poly(3-hydroxyalkanoate) polymerase subunit PhaE</fullName>
    </recommendedName>
</protein>
<proteinExistence type="predicted"/>
<evidence type="ECO:0000256" key="1">
    <source>
        <dbReference type="SAM" id="MobiDB-lite"/>
    </source>
</evidence>
<gene>
    <name evidence="2" type="ORF">AB5J48_21140</name>
</gene>
<organism evidence="2">
    <name type="scientific">Streptomyces sp. R17</name>
    <dbReference type="NCBI Taxonomy" id="3238626"/>
    <lineage>
        <taxon>Bacteria</taxon>
        <taxon>Bacillati</taxon>
        <taxon>Actinomycetota</taxon>
        <taxon>Actinomycetes</taxon>
        <taxon>Kitasatosporales</taxon>
        <taxon>Streptomycetaceae</taxon>
        <taxon>Streptomyces</taxon>
    </lineage>
</organism>
<name>A0AB39NQB4_9ACTN</name>